<reference evidence="3" key="1">
    <citation type="submission" date="2021-03" db="EMBL/GenBank/DDBJ databases">
        <authorList>
            <person name="Bekaert M."/>
        </authorList>
    </citation>
    <scope>NUCLEOTIDE SEQUENCE</scope>
</reference>
<name>A0A8S3R5M1_MYTED</name>
<feature type="transmembrane region" description="Helical" evidence="2">
    <location>
        <begin position="70"/>
        <end position="92"/>
    </location>
</feature>
<keyword evidence="2" id="KW-1133">Transmembrane helix</keyword>
<keyword evidence="2" id="KW-0812">Transmembrane</keyword>
<gene>
    <name evidence="3" type="ORF">MEDL_18903</name>
</gene>
<dbReference type="PANTHER" id="PTHR14096">
    <property type="entry name" value="APOLIPOPROTEIN L"/>
    <property type="match status" value="1"/>
</dbReference>
<proteinExistence type="inferred from homology"/>
<dbReference type="AlphaFoldDB" id="A0A8S3R5M1"/>
<sequence length="302" mass="32828">MQSTLFAYCEHRTRRICQTLYLKERLFRFQNTLFQWTESCKEATNEIKALADNLDEHFGRIMKAKIGGSTAGIAGGILAAVGFGLSFVTFGASLGLSIAGGIIAGSGGAVVGGSMASDAILSRKRKQRAEEILQKYNAKMGAWKKECVEIGKKLEEKLEQSNGHVSMENGFPHWFKFWFDLVIGTGQTAKSTGWDIIGKTIVTSLRIVTSFDDAAFSGVRVGASLFKTLGTTARGLHIAGGVIGIALIPLDIYTLVDSAVGVYKKKPHKTADGIRQIAERIEKACPSKNEIETMIRETSNKL</sequence>
<dbReference type="InterPro" id="IPR008405">
    <property type="entry name" value="ApoL"/>
</dbReference>
<dbReference type="EMBL" id="CAJPWZ010000954">
    <property type="protein sequence ID" value="CAG2204446.1"/>
    <property type="molecule type" value="Genomic_DNA"/>
</dbReference>
<evidence type="ECO:0000313" key="4">
    <source>
        <dbReference type="Proteomes" id="UP000683360"/>
    </source>
</evidence>
<dbReference type="OrthoDB" id="5976087at2759"/>
<dbReference type="GO" id="GO:0005576">
    <property type="term" value="C:extracellular region"/>
    <property type="evidence" value="ECO:0007669"/>
    <property type="project" value="InterPro"/>
</dbReference>
<dbReference type="PANTHER" id="PTHR14096:SF28">
    <property type="entry name" value="APOLIPOPROTEIN L, 1-RELATED"/>
    <property type="match status" value="1"/>
</dbReference>
<dbReference type="GO" id="GO:0042157">
    <property type="term" value="P:lipoprotein metabolic process"/>
    <property type="evidence" value="ECO:0007669"/>
    <property type="project" value="InterPro"/>
</dbReference>
<evidence type="ECO:0000256" key="2">
    <source>
        <dbReference type="SAM" id="Phobius"/>
    </source>
</evidence>
<organism evidence="3 4">
    <name type="scientific">Mytilus edulis</name>
    <name type="common">Blue mussel</name>
    <dbReference type="NCBI Taxonomy" id="6550"/>
    <lineage>
        <taxon>Eukaryota</taxon>
        <taxon>Metazoa</taxon>
        <taxon>Spiralia</taxon>
        <taxon>Lophotrochozoa</taxon>
        <taxon>Mollusca</taxon>
        <taxon>Bivalvia</taxon>
        <taxon>Autobranchia</taxon>
        <taxon>Pteriomorphia</taxon>
        <taxon>Mytilida</taxon>
        <taxon>Mytiloidea</taxon>
        <taxon>Mytilidae</taxon>
        <taxon>Mytilinae</taxon>
        <taxon>Mytilus</taxon>
    </lineage>
</organism>
<keyword evidence="2" id="KW-0472">Membrane</keyword>
<protein>
    <submittedName>
        <fullName evidence="3">Uncharacterized protein</fullName>
    </submittedName>
</protein>
<keyword evidence="4" id="KW-1185">Reference proteome</keyword>
<evidence type="ECO:0000313" key="3">
    <source>
        <dbReference type="EMBL" id="CAG2204446.1"/>
    </source>
</evidence>
<dbReference type="Pfam" id="PF05461">
    <property type="entry name" value="ApoL"/>
    <property type="match status" value="1"/>
</dbReference>
<dbReference type="Proteomes" id="UP000683360">
    <property type="component" value="Unassembled WGS sequence"/>
</dbReference>
<comment type="caution">
    <text evidence="3">The sequence shown here is derived from an EMBL/GenBank/DDBJ whole genome shotgun (WGS) entry which is preliminary data.</text>
</comment>
<dbReference type="GO" id="GO:0008289">
    <property type="term" value="F:lipid binding"/>
    <property type="evidence" value="ECO:0007669"/>
    <property type="project" value="InterPro"/>
</dbReference>
<feature type="transmembrane region" description="Helical" evidence="2">
    <location>
        <begin position="98"/>
        <end position="121"/>
    </location>
</feature>
<dbReference type="GO" id="GO:0016020">
    <property type="term" value="C:membrane"/>
    <property type="evidence" value="ECO:0007669"/>
    <property type="project" value="TreeGrafter"/>
</dbReference>
<dbReference type="GO" id="GO:0006869">
    <property type="term" value="P:lipid transport"/>
    <property type="evidence" value="ECO:0007669"/>
    <property type="project" value="InterPro"/>
</dbReference>
<comment type="similarity">
    <text evidence="1">Belongs to the apolipoprotein L family.</text>
</comment>
<accession>A0A8S3R5M1</accession>
<evidence type="ECO:0000256" key="1">
    <source>
        <dbReference type="ARBA" id="ARBA00010090"/>
    </source>
</evidence>